<dbReference type="OrthoDB" id="9785438at2"/>
<name>A0A560GJF9_9PROT</name>
<keyword evidence="2" id="KW-1185">Reference proteome</keyword>
<dbReference type="RefSeq" id="WP_145736634.1">
    <property type="nucleotide sequence ID" value="NZ_VITR01000027.1"/>
</dbReference>
<dbReference type="AlphaFoldDB" id="A0A560GJF9"/>
<evidence type="ECO:0000313" key="2">
    <source>
        <dbReference type="Proteomes" id="UP000315751"/>
    </source>
</evidence>
<proteinExistence type="predicted"/>
<dbReference type="GO" id="GO:0015035">
    <property type="term" value="F:protein-disulfide reductase activity"/>
    <property type="evidence" value="ECO:0007669"/>
    <property type="project" value="InterPro"/>
</dbReference>
<comment type="caution">
    <text evidence="1">The sequence shown here is derived from an EMBL/GenBank/DDBJ whole genome shotgun (WGS) entry which is preliminary data.</text>
</comment>
<organism evidence="1 2">
    <name type="scientific">Nitrospirillum amazonense</name>
    <dbReference type="NCBI Taxonomy" id="28077"/>
    <lineage>
        <taxon>Bacteria</taxon>
        <taxon>Pseudomonadati</taxon>
        <taxon>Pseudomonadota</taxon>
        <taxon>Alphaproteobacteria</taxon>
        <taxon>Rhodospirillales</taxon>
        <taxon>Azospirillaceae</taxon>
        <taxon>Nitrospirillum</taxon>
    </lineage>
</organism>
<dbReference type="InterPro" id="IPR007263">
    <property type="entry name" value="DCC1-like"/>
</dbReference>
<dbReference type="PANTHER" id="PTHR33639">
    <property type="entry name" value="THIOL-DISULFIDE OXIDOREDUCTASE DCC"/>
    <property type="match status" value="1"/>
</dbReference>
<dbReference type="InterPro" id="IPR052927">
    <property type="entry name" value="DCC_oxidoreductase"/>
</dbReference>
<sequence>MAAYSYRDDPSVPAFPDDKPIIVFDGHCVLCSGFAQFVMRHDPAGRFRLMAAQTPLGAALYRHYGLDPVDYQTNLVLEEGVARVKSDSSIRVFECLGFPWSLLTLGRLLPRSLRDALYSLVARNRLRWFGTRQVCYLPTPEQRDRFIL</sequence>
<protein>
    <submittedName>
        <fullName evidence="1">Putative DCC family thiol-disulfide oxidoreductase YuxK</fullName>
    </submittedName>
</protein>
<evidence type="ECO:0000313" key="1">
    <source>
        <dbReference type="EMBL" id="TWB34103.1"/>
    </source>
</evidence>
<accession>A0A560GJF9</accession>
<dbReference type="PANTHER" id="PTHR33639:SF2">
    <property type="entry name" value="DUF393 DOMAIN-CONTAINING PROTEIN"/>
    <property type="match status" value="1"/>
</dbReference>
<gene>
    <name evidence="1" type="ORF">FBZ90_12737</name>
</gene>
<dbReference type="EMBL" id="VITR01000027">
    <property type="protein sequence ID" value="TWB34103.1"/>
    <property type="molecule type" value="Genomic_DNA"/>
</dbReference>
<dbReference type="Pfam" id="PF04134">
    <property type="entry name" value="DCC1-like"/>
    <property type="match status" value="1"/>
</dbReference>
<dbReference type="Proteomes" id="UP000315751">
    <property type="component" value="Unassembled WGS sequence"/>
</dbReference>
<reference evidence="1 2" key="1">
    <citation type="submission" date="2019-06" db="EMBL/GenBank/DDBJ databases">
        <title>Genomic Encyclopedia of Type Strains, Phase IV (KMG-V): Genome sequencing to study the core and pangenomes of soil and plant-associated prokaryotes.</title>
        <authorList>
            <person name="Whitman W."/>
        </authorList>
    </citation>
    <scope>NUCLEOTIDE SEQUENCE [LARGE SCALE GENOMIC DNA]</scope>
    <source>
        <strain evidence="1 2">BR 11622</strain>
    </source>
</reference>